<dbReference type="SUPFAM" id="SSF57850">
    <property type="entry name" value="RING/U-box"/>
    <property type="match status" value="1"/>
</dbReference>
<dbReference type="SMR" id="A0A077S092"/>
<dbReference type="SMART" id="SM00184">
    <property type="entry name" value="RING"/>
    <property type="match status" value="1"/>
</dbReference>
<dbReference type="OMA" id="THARFCG"/>
<dbReference type="GO" id="GO:0043161">
    <property type="term" value="P:proteasome-mediated ubiquitin-dependent protein catabolic process"/>
    <property type="evidence" value="ECO:0000318"/>
    <property type="project" value="GO_Central"/>
</dbReference>
<dbReference type="Gramene" id="TraesNOR3B03G01775720.1">
    <property type="protein sequence ID" value="TraesNOR3B03G01775720.1.CDS1"/>
    <property type="gene ID" value="TraesNOR3B03G01775720"/>
</dbReference>
<dbReference type="GO" id="GO:0012505">
    <property type="term" value="C:endomembrane system"/>
    <property type="evidence" value="ECO:0000318"/>
    <property type="project" value="GO_Central"/>
</dbReference>
<dbReference type="OrthoDB" id="4348522at2759"/>
<accession>A0A077S092</accession>
<dbReference type="InterPro" id="IPR001841">
    <property type="entry name" value="Znf_RING"/>
</dbReference>
<dbReference type="EnsemblPlants" id="TraesCS3B02G501700.1">
    <property type="protein sequence ID" value="TraesCS3B02G501700.1.cds1"/>
    <property type="gene ID" value="TraesCS3B02G501700"/>
</dbReference>
<keyword evidence="3" id="KW-0862">Zinc</keyword>
<dbReference type="PROSITE" id="PS50089">
    <property type="entry name" value="ZF_RING_2"/>
    <property type="match status" value="1"/>
</dbReference>
<protein>
    <recommendedName>
        <fullName evidence="5">RING-type domain-containing protein</fullName>
    </recommendedName>
</protein>
<reference evidence="6" key="1">
    <citation type="submission" date="2018-08" db="EMBL/GenBank/DDBJ databases">
        <authorList>
            <person name="Rossello M."/>
        </authorList>
    </citation>
    <scope>NUCLEOTIDE SEQUENCE [LARGE SCALE GENOMIC DNA]</scope>
    <source>
        <strain evidence="6">cv. Chinese Spring</strain>
    </source>
</reference>
<evidence type="ECO:0000256" key="1">
    <source>
        <dbReference type="ARBA" id="ARBA00022723"/>
    </source>
</evidence>
<proteinExistence type="predicted"/>
<organism evidence="6">
    <name type="scientific">Triticum aestivum</name>
    <name type="common">Wheat</name>
    <dbReference type="NCBI Taxonomy" id="4565"/>
    <lineage>
        <taxon>Eukaryota</taxon>
        <taxon>Viridiplantae</taxon>
        <taxon>Streptophyta</taxon>
        <taxon>Embryophyta</taxon>
        <taxon>Tracheophyta</taxon>
        <taxon>Spermatophyta</taxon>
        <taxon>Magnoliopsida</taxon>
        <taxon>Liliopsida</taxon>
        <taxon>Poales</taxon>
        <taxon>Poaceae</taxon>
        <taxon>BOP clade</taxon>
        <taxon>Pooideae</taxon>
        <taxon>Triticodae</taxon>
        <taxon>Triticeae</taxon>
        <taxon>Triticinae</taxon>
        <taxon>Triticum</taxon>
    </lineage>
</organism>
<reference evidence="6" key="2">
    <citation type="submission" date="2018-10" db="UniProtKB">
        <authorList>
            <consortium name="EnsemblPlants"/>
        </authorList>
    </citation>
    <scope>IDENTIFICATION</scope>
</reference>
<keyword evidence="2 4" id="KW-0863">Zinc-finger</keyword>
<dbReference type="HOGENOM" id="CLU_872678_0_0_1"/>
<dbReference type="PANTHER" id="PTHR22763:SF192">
    <property type="entry name" value="RING-TYPE DOMAIN-CONTAINING PROTEIN"/>
    <property type="match status" value="1"/>
</dbReference>
<evidence type="ECO:0000256" key="2">
    <source>
        <dbReference type="ARBA" id="ARBA00022771"/>
    </source>
</evidence>
<evidence type="ECO:0000259" key="5">
    <source>
        <dbReference type="PROSITE" id="PS50089"/>
    </source>
</evidence>
<evidence type="ECO:0000256" key="3">
    <source>
        <dbReference type="ARBA" id="ARBA00022833"/>
    </source>
</evidence>
<name>A0A077S092_WHEAT</name>
<evidence type="ECO:0000256" key="4">
    <source>
        <dbReference type="PROSITE-ProRule" id="PRU00175"/>
    </source>
</evidence>
<dbReference type="Gramene" id="TraesCS3B02G501700.1">
    <property type="protein sequence ID" value="TraesCS3B02G501700.1.cds1"/>
    <property type="gene ID" value="TraesCS3B02G501700"/>
</dbReference>
<feature type="domain" description="RING-type" evidence="5">
    <location>
        <begin position="211"/>
        <end position="254"/>
    </location>
</feature>
<dbReference type="Gramene" id="TraesPARA_EIv1.0_0926850.1">
    <property type="protein sequence ID" value="TraesPARA_EIv1.0_0926850.1.CDS1"/>
    <property type="gene ID" value="TraesPARA_EIv1.0_0926850"/>
</dbReference>
<evidence type="ECO:0000313" key="6">
    <source>
        <dbReference type="EnsemblPlants" id="TraesCS3B02G501700.1.cds1"/>
    </source>
</evidence>
<evidence type="ECO:0000313" key="7">
    <source>
        <dbReference type="Proteomes" id="UP000019116"/>
    </source>
</evidence>
<keyword evidence="7" id="KW-1185">Reference proteome</keyword>
<sequence>MAAVLPPWPHPAAATETHVRFCGKDSISVEPKPSGQPCSVRLRSDLILSHELRGVGGRYFGVATDRVARALDHRVRVRDSAVLRSLDACSELIHSMLAEAPATAEYDLAADNWMDSSTDRTPLDIVIAIVEYVREEIEYVREEYAREKIEYVAPSLHFDVHMPELRVTLVYSEPKAPLLACKEAAAAAAKTEAVGAPVTGRKRRRESGEPCAICMVDEDASWDEETVALPCSHAFHTGCILTWFHRAPTCPTCRCDIMECFSFVRSSAPPEQFTDDVAEEELDRVIGFLAHGEQLVGPADTDEQQLIDSDPEEEEFIDI</sequence>
<dbReference type="Proteomes" id="UP000019116">
    <property type="component" value="Chromosome 3B"/>
</dbReference>
<dbReference type="Pfam" id="PF13639">
    <property type="entry name" value="zf-RING_2"/>
    <property type="match status" value="1"/>
</dbReference>
<dbReference type="STRING" id="4565.A0A077S092"/>
<keyword evidence="1" id="KW-0479">Metal-binding</keyword>
<dbReference type="InterPro" id="IPR050731">
    <property type="entry name" value="HRD1_E3_ubiq-ligases"/>
</dbReference>
<dbReference type="InterPro" id="IPR013083">
    <property type="entry name" value="Znf_RING/FYVE/PHD"/>
</dbReference>
<dbReference type="AlphaFoldDB" id="A0A077S092"/>
<dbReference type="GO" id="GO:0008270">
    <property type="term" value="F:zinc ion binding"/>
    <property type="evidence" value="ECO:0007669"/>
    <property type="project" value="UniProtKB-KW"/>
</dbReference>
<dbReference type="Gene3D" id="3.30.40.10">
    <property type="entry name" value="Zinc/RING finger domain, C3HC4 (zinc finger)"/>
    <property type="match status" value="1"/>
</dbReference>
<dbReference type="Gramene" id="TraesCS3B03G1241600.1">
    <property type="protein sequence ID" value="TraesCS3B03G1241600.1.CDS1"/>
    <property type="gene ID" value="TraesCS3B03G1241600"/>
</dbReference>
<dbReference type="GO" id="GO:0061630">
    <property type="term" value="F:ubiquitin protein ligase activity"/>
    <property type="evidence" value="ECO:0000318"/>
    <property type="project" value="GO_Central"/>
</dbReference>
<dbReference type="PANTHER" id="PTHR22763">
    <property type="entry name" value="RING ZINC FINGER PROTEIN"/>
    <property type="match status" value="1"/>
</dbReference>